<keyword evidence="2 3" id="KW-0560">Oxidoreductase</keyword>
<evidence type="ECO:0000256" key="1">
    <source>
        <dbReference type="ARBA" id="ARBA00006484"/>
    </source>
</evidence>
<dbReference type="InterPro" id="IPR020904">
    <property type="entry name" value="Sc_DH/Rdtase_CS"/>
</dbReference>
<comment type="caution">
    <text evidence="3">The sequence shown here is derived from an EMBL/GenBank/DDBJ whole genome shotgun (WGS) entry which is preliminary data.</text>
</comment>
<evidence type="ECO:0000313" key="3">
    <source>
        <dbReference type="EMBL" id="MEZ0163653.1"/>
    </source>
</evidence>
<dbReference type="EC" id="1.1.1.-" evidence="3"/>
<dbReference type="Proteomes" id="UP001565927">
    <property type="component" value="Unassembled WGS sequence"/>
</dbReference>
<comment type="similarity">
    <text evidence="1">Belongs to the short-chain dehydrogenases/reductases (SDR) family.</text>
</comment>
<organism evidence="3 4">
    <name type="scientific">Kineococcus halophytocola</name>
    <dbReference type="NCBI Taxonomy" id="3234027"/>
    <lineage>
        <taxon>Bacteria</taxon>
        <taxon>Bacillati</taxon>
        <taxon>Actinomycetota</taxon>
        <taxon>Actinomycetes</taxon>
        <taxon>Kineosporiales</taxon>
        <taxon>Kineosporiaceae</taxon>
        <taxon>Kineococcus</taxon>
    </lineage>
</organism>
<dbReference type="CDD" id="cd05233">
    <property type="entry name" value="SDR_c"/>
    <property type="match status" value="1"/>
</dbReference>
<dbReference type="InterPro" id="IPR051122">
    <property type="entry name" value="SDR_DHRS6-like"/>
</dbReference>
<evidence type="ECO:0000256" key="2">
    <source>
        <dbReference type="ARBA" id="ARBA00023002"/>
    </source>
</evidence>
<gene>
    <name evidence="3" type="ORF">AB2L27_02605</name>
</gene>
<dbReference type="SUPFAM" id="SSF51735">
    <property type="entry name" value="NAD(P)-binding Rossmann-fold domains"/>
    <property type="match status" value="1"/>
</dbReference>
<dbReference type="RefSeq" id="WP_370439904.1">
    <property type="nucleotide sequence ID" value="NZ_JBGFTU010000002.1"/>
</dbReference>
<dbReference type="PANTHER" id="PTHR43477:SF1">
    <property type="entry name" value="DIHYDROANTICAPSIN 7-DEHYDROGENASE"/>
    <property type="match status" value="1"/>
</dbReference>
<dbReference type="InterPro" id="IPR036291">
    <property type="entry name" value="NAD(P)-bd_dom_sf"/>
</dbReference>
<sequence length="263" mass="26617">MPDLGLTGARVLVVGGASGIGLACARAFAQEGARVGVLSRSAASVERALAGELSPHRDALETGVVDVRDDDALGAAVQHLAGRLGGLDHVVVSAGVDGEFGAGVQEVTRAGFRDVLEVNVAAAFSAVQHACPHLRRSPAPSVTFVGSDSGFVTAPGMIAYGASKGALVQLTRVLAHELSADLLPDPAAGSGIRVNSVCPSITDTPMARRGLGVDDFTGAGYPVNSADDVAWAVLFLSSPRSRAVNGVSLLSDFGYSGRSSFPA</sequence>
<protein>
    <submittedName>
        <fullName evidence="3">SDR family NAD(P)-dependent oxidoreductase</fullName>
        <ecNumber evidence="3">1.1.1.-</ecNumber>
    </submittedName>
</protein>
<evidence type="ECO:0000313" key="4">
    <source>
        <dbReference type="Proteomes" id="UP001565927"/>
    </source>
</evidence>
<proteinExistence type="inferred from homology"/>
<dbReference type="InterPro" id="IPR002347">
    <property type="entry name" value="SDR_fam"/>
</dbReference>
<name>A0ABV4GYX0_9ACTN</name>
<dbReference type="PRINTS" id="PR00081">
    <property type="entry name" value="GDHRDH"/>
</dbReference>
<dbReference type="EMBL" id="JBGFTU010000002">
    <property type="protein sequence ID" value="MEZ0163653.1"/>
    <property type="molecule type" value="Genomic_DNA"/>
</dbReference>
<reference evidence="3 4" key="1">
    <citation type="submission" date="2024-07" db="EMBL/GenBank/DDBJ databases">
        <authorList>
            <person name="Thanompreechachai J."/>
            <person name="Duangmal K."/>
        </authorList>
    </citation>
    <scope>NUCLEOTIDE SEQUENCE [LARGE SCALE GENOMIC DNA]</scope>
    <source>
        <strain evidence="3 4">LSe6-4</strain>
    </source>
</reference>
<dbReference type="Gene3D" id="3.40.50.720">
    <property type="entry name" value="NAD(P)-binding Rossmann-like Domain"/>
    <property type="match status" value="1"/>
</dbReference>
<dbReference type="GO" id="GO:0016491">
    <property type="term" value="F:oxidoreductase activity"/>
    <property type="evidence" value="ECO:0007669"/>
    <property type="project" value="UniProtKB-KW"/>
</dbReference>
<dbReference type="PANTHER" id="PTHR43477">
    <property type="entry name" value="DIHYDROANTICAPSIN 7-DEHYDROGENASE"/>
    <property type="match status" value="1"/>
</dbReference>
<keyword evidence="4" id="KW-1185">Reference proteome</keyword>
<dbReference type="Pfam" id="PF13561">
    <property type="entry name" value="adh_short_C2"/>
    <property type="match status" value="1"/>
</dbReference>
<dbReference type="PROSITE" id="PS00061">
    <property type="entry name" value="ADH_SHORT"/>
    <property type="match status" value="1"/>
</dbReference>
<accession>A0ABV4GYX0</accession>